<accession>A0A7S0YSV4</accession>
<dbReference type="InterPro" id="IPR042505">
    <property type="entry name" value="DYNC2I1"/>
</dbReference>
<evidence type="ECO:0000313" key="1">
    <source>
        <dbReference type="EMBL" id="CAD8791969.1"/>
    </source>
</evidence>
<evidence type="ECO:0008006" key="2">
    <source>
        <dbReference type="Google" id="ProtNLM"/>
    </source>
</evidence>
<dbReference type="InterPro" id="IPR036322">
    <property type="entry name" value="WD40_repeat_dom_sf"/>
</dbReference>
<dbReference type="PANTHER" id="PTHR16022">
    <property type="entry name" value="WD REPEAT DOMAIN 60"/>
    <property type="match status" value="1"/>
</dbReference>
<sequence>MMMLVARADGTISLYDPSRSRPIKSWLSPAGGRPVTRIAWSKTRPAVFFALDAASKLYFFNLLQDEGGPVHTESPQGGAEIAGMCVPDPSAGARGSLKATVCVAFRSGHVQLHTLAGKFSEQVKSEGEEVAALFRRWFEAC</sequence>
<dbReference type="EMBL" id="HBFN01011849">
    <property type="protein sequence ID" value="CAD8791969.1"/>
    <property type="molecule type" value="Transcribed_RNA"/>
</dbReference>
<gene>
    <name evidence="1" type="ORF">HTEP1355_LOCUS6843</name>
</gene>
<dbReference type="GO" id="GO:0005929">
    <property type="term" value="C:cilium"/>
    <property type="evidence" value="ECO:0007669"/>
    <property type="project" value="GOC"/>
</dbReference>
<dbReference type="PANTHER" id="PTHR16022:SF0">
    <property type="entry name" value="CYTOPLASMIC DYNEIN 2 INTERMEDIATE CHAIN 1"/>
    <property type="match status" value="1"/>
</dbReference>
<organism evidence="1">
    <name type="scientific">Hemiselmis tepida</name>
    <dbReference type="NCBI Taxonomy" id="464990"/>
    <lineage>
        <taxon>Eukaryota</taxon>
        <taxon>Cryptophyceae</taxon>
        <taxon>Cryptomonadales</taxon>
        <taxon>Hemiselmidaceae</taxon>
        <taxon>Hemiselmis</taxon>
    </lineage>
</organism>
<reference evidence="1" key="1">
    <citation type="submission" date="2021-01" db="EMBL/GenBank/DDBJ databases">
        <authorList>
            <person name="Corre E."/>
            <person name="Pelletier E."/>
            <person name="Niang G."/>
            <person name="Scheremetjew M."/>
            <person name="Finn R."/>
            <person name="Kale V."/>
            <person name="Holt S."/>
            <person name="Cochrane G."/>
            <person name="Meng A."/>
            <person name="Brown T."/>
            <person name="Cohen L."/>
        </authorList>
    </citation>
    <scope>NUCLEOTIDE SEQUENCE</scope>
    <source>
        <strain evidence="1">CCMP443</strain>
    </source>
</reference>
<proteinExistence type="predicted"/>
<dbReference type="SUPFAM" id="SSF50978">
    <property type="entry name" value="WD40 repeat-like"/>
    <property type="match status" value="1"/>
</dbReference>
<dbReference type="GO" id="GO:0045503">
    <property type="term" value="F:dynein light chain binding"/>
    <property type="evidence" value="ECO:0007669"/>
    <property type="project" value="InterPro"/>
</dbReference>
<protein>
    <recommendedName>
        <fullName evidence="2">Anaphase-promoting complex subunit 4 WD40 domain-containing protein</fullName>
    </recommendedName>
</protein>
<dbReference type="GO" id="GO:0045504">
    <property type="term" value="F:dynein heavy chain binding"/>
    <property type="evidence" value="ECO:0007669"/>
    <property type="project" value="InterPro"/>
</dbReference>
<name>A0A7S0YSV4_9CRYP</name>
<dbReference type="AlphaFoldDB" id="A0A7S0YSV4"/>
<dbReference type="GO" id="GO:0005868">
    <property type="term" value="C:cytoplasmic dynein complex"/>
    <property type="evidence" value="ECO:0007669"/>
    <property type="project" value="InterPro"/>
</dbReference>
<dbReference type="GO" id="GO:0042073">
    <property type="term" value="P:intraciliary transport"/>
    <property type="evidence" value="ECO:0007669"/>
    <property type="project" value="InterPro"/>
</dbReference>